<dbReference type="Proteomes" id="UP000002852">
    <property type="component" value="Unassembled WGS sequence"/>
</dbReference>
<feature type="domain" description="Growth arrest-specific protein 8" evidence="14">
    <location>
        <begin position="227"/>
        <end position="412"/>
    </location>
</feature>
<keyword evidence="9" id="KW-0969">Cilium</keyword>
<feature type="coiled-coil region" evidence="13">
    <location>
        <begin position="369"/>
        <end position="396"/>
    </location>
</feature>
<dbReference type="GO" id="GO:0031514">
    <property type="term" value="C:motile cilium"/>
    <property type="evidence" value="ECO:0007669"/>
    <property type="project" value="UniProtKB-SubCell"/>
</dbReference>
<evidence type="ECO:0000256" key="4">
    <source>
        <dbReference type="ARBA" id="ARBA00021301"/>
    </source>
</evidence>
<keyword evidence="11" id="KW-0966">Cell projection</keyword>
<proteinExistence type="inferred from homology"/>
<dbReference type="InParanoid" id="A0A3B5RD53"/>
<keyword evidence="8 13" id="KW-0175">Coiled coil</keyword>
<evidence type="ECO:0000313" key="15">
    <source>
        <dbReference type="Ensembl" id="ENSXMAP00000039736.1"/>
    </source>
</evidence>
<dbReference type="FunCoup" id="A0A3B5RD53">
    <property type="interactions" value="346"/>
</dbReference>
<evidence type="ECO:0000256" key="2">
    <source>
        <dbReference type="ARBA" id="ARBA00004245"/>
    </source>
</evidence>
<sequence>MPPKKGKKGKKGKAGKLNPFMLLDSAPIQDMSKDQLWDFALRIQEELETVRKEKSLFQLERNKTQTVWETTKKNLEESEVELRSTTAERSEVDEKHREEMTVYKQKMKHVLTEQHNAVSAVKTDAVTSRSLQQKQNTELELDLRRQLRDLQMDNKEKRLQEHSSIKMLKLNHQRELMRLGGEFERRMQVLEVQKLVTTRSLAEMFQRKLMNALTEIDTFRKCHLVSLNKEHDSRRERTEGTFEEYLDTKHYEQHTWKGELKKLQNQKLRWEKKISAAQQENQRLKTTLQEVQQKLPELHRRLQEHQHSKQRMEEYRAQQKLVDQELRDLTVEHELLLQAFHKVQQERDELLRRQTQSILDVQQRSGLKKILLQRKMEALSQTLEKKEAQLSAALSVCSVEPTARSNAALKLQVRGRRAAPLGGTGTSPQVLIRSRNTGRSLTQEQLIHPEGKPDGCSVSCLRFYFYWRKNTLKYFYSQYFLSAASKHGSSSSSASCEHKVRIRPAGEEKVWKKRNLHPPH</sequence>
<evidence type="ECO:0000256" key="6">
    <source>
        <dbReference type="ARBA" id="ARBA00022701"/>
    </source>
</evidence>
<reference evidence="16" key="2">
    <citation type="journal article" date="2013" name="Nat. Genet.">
        <title>The genome of the platyfish, Xiphophorus maculatus, provides insights into evolutionary adaptation and several complex traits.</title>
        <authorList>
            <person name="Schartl M."/>
            <person name="Walter R.B."/>
            <person name="Shen Y."/>
            <person name="Garcia T."/>
            <person name="Catchen J."/>
            <person name="Amores A."/>
            <person name="Braasch I."/>
            <person name="Chalopin D."/>
            <person name="Volff J.N."/>
            <person name="Lesch K.P."/>
            <person name="Bisazza A."/>
            <person name="Minx P."/>
            <person name="Hillier L."/>
            <person name="Wilson R.K."/>
            <person name="Fuerstenberg S."/>
            <person name="Boore J."/>
            <person name="Searle S."/>
            <person name="Postlethwait J.H."/>
            <person name="Warren W.C."/>
        </authorList>
    </citation>
    <scope>NUCLEOTIDE SEQUENCE [LARGE SCALE GENOMIC DNA]</scope>
    <source>
        <strain evidence="16">JP 163 A</strain>
    </source>
</reference>
<dbReference type="PANTHER" id="PTHR31543:SF0">
    <property type="entry name" value="DYNEIN REGULATORY COMPLEX SUBUNIT 4"/>
    <property type="match status" value="1"/>
</dbReference>
<comment type="subcellular location">
    <subcellularLocation>
        <location evidence="1">Cell projection</location>
        <location evidence="1">Cilium</location>
        <location evidence="1">Flagellum</location>
    </subcellularLocation>
    <subcellularLocation>
        <location evidence="2">Cytoplasm</location>
        <location evidence="2">Cytoskeleton</location>
    </subcellularLocation>
</comment>
<dbReference type="PANTHER" id="PTHR31543">
    <property type="entry name" value="DYNEIN REGULATORY COMPLEX SUBUNIT 4"/>
    <property type="match status" value="1"/>
</dbReference>
<evidence type="ECO:0000256" key="5">
    <source>
        <dbReference type="ARBA" id="ARBA00022490"/>
    </source>
</evidence>
<evidence type="ECO:0000256" key="3">
    <source>
        <dbReference type="ARBA" id="ARBA00009859"/>
    </source>
</evidence>
<dbReference type="GeneTree" id="ENSGT00390000009477"/>
<keyword evidence="5" id="KW-0963">Cytoplasm</keyword>
<evidence type="ECO:0000256" key="10">
    <source>
        <dbReference type="ARBA" id="ARBA00023212"/>
    </source>
</evidence>
<dbReference type="InterPro" id="IPR039308">
    <property type="entry name" value="GAS8"/>
</dbReference>
<reference evidence="16" key="1">
    <citation type="submission" date="2012-01" db="EMBL/GenBank/DDBJ databases">
        <authorList>
            <person name="Walter R."/>
            <person name="Schartl M."/>
            <person name="Warren W."/>
        </authorList>
    </citation>
    <scope>NUCLEOTIDE SEQUENCE [LARGE SCALE GENOMIC DNA]</scope>
    <source>
        <strain evidence="16">JP 163 A</strain>
    </source>
</reference>
<reference evidence="15" key="4">
    <citation type="submission" date="2025-09" db="UniProtKB">
        <authorList>
            <consortium name="Ensembl"/>
        </authorList>
    </citation>
    <scope>IDENTIFICATION</scope>
    <source>
        <strain evidence="15">JP 163 A</strain>
    </source>
</reference>
<keyword evidence="6" id="KW-0493">Microtubule</keyword>
<evidence type="ECO:0000256" key="7">
    <source>
        <dbReference type="ARBA" id="ARBA00022846"/>
    </source>
</evidence>
<dbReference type="GO" id="GO:0008017">
    <property type="term" value="F:microtubule binding"/>
    <property type="evidence" value="ECO:0007669"/>
    <property type="project" value="InterPro"/>
</dbReference>
<protein>
    <recommendedName>
        <fullName evidence="4">Dynein regulatory complex subunit 4</fullName>
    </recommendedName>
    <alternativeName>
        <fullName evidence="12">Growth arrest-specific protein 8</fullName>
    </alternativeName>
</protein>
<organism evidence="15 16">
    <name type="scientific">Xiphophorus maculatus</name>
    <name type="common">Southern platyfish</name>
    <name type="synonym">Platypoecilus maculatus</name>
    <dbReference type="NCBI Taxonomy" id="8083"/>
    <lineage>
        <taxon>Eukaryota</taxon>
        <taxon>Metazoa</taxon>
        <taxon>Chordata</taxon>
        <taxon>Craniata</taxon>
        <taxon>Vertebrata</taxon>
        <taxon>Euteleostomi</taxon>
        <taxon>Actinopterygii</taxon>
        <taxon>Neopterygii</taxon>
        <taxon>Teleostei</taxon>
        <taxon>Neoteleostei</taxon>
        <taxon>Acanthomorphata</taxon>
        <taxon>Ovalentaria</taxon>
        <taxon>Atherinomorphae</taxon>
        <taxon>Cyprinodontiformes</taxon>
        <taxon>Poeciliidae</taxon>
        <taxon>Poeciliinae</taxon>
        <taxon>Xiphophorus</taxon>
    </lineage>
</organism>
<comment type="similarity">
    <text evidence="3">Belongs to the DRC4 family.</text>
</comment>
<dbReference type="Ensembl" id="ENSXMAT00000026864.1">
    <property type="protein sequence ID" value="ENSXMAP00000039736.1"/>
    <property type="gene ID" value="ENSXMAG00000023800.1"/>
</dbReference>
<dbReference type="Pfam" id="PF13851">
    <property type="entry name" value="GAS"/>
    <property type="match status" value="1"/>
</dbReference>
<evidence type="ECO:0000256" key="8">
    <source>
        <dbReference type="ARBA" id="ARBA00023054"/>
    </source>
</evidence>
<keyword evidence="16" id="KW-1185">Reference proteome</keyword>
<evidence type="ECO:0000256" key="1">
    <source>
        <dbReference type="ARBA" id="ARBA00004230"/>
    </source>
</evidence>
<dbReference type="AlphaFoldDB" id="A0A3B5RD53"/>
<keyword evidence="7" id="KW-0282">Flagellum</keyword>
<name>A0A3B5RD53_XIPMA</name>
<dbReference type="GO" id="GO:0005794">
    <property type="term" value="C:Golgi apparatus"/>
    <property type="evidence" value="ECO:0007669"/>
    <property type="project" value="TreeGrafter"/>
</dbReference>
<accession>A0A3B5RD53</accession>
<keyword evidence="10" id="KW-0206">Cytoskeleton</keyword>
<evidence type="ECO:0000313" key="16">
    <source>
        <dbReference type="Proteomes" id="UP000002852"/>
    </source>
</evidence>
<evidence type="ECO:0000256" key="12">
    <source>
        <dbReference type="ARBA" id="ARBA00031568"/>
    </source>
</evidence>
<evidence type="ECO:0000256" key="13">
    <source>
        <dbReference type="SAM" id="Coils"/>
    </source>
</evidence>
<reference evidence="15" key="3">
    <citation type="submission" date="2025-08" db="UniProtKB">
        <authorList>
            <consortium name="Ensembl"/>
        </authorList>
    </citation>
    <scope>IDENTIFICATION</scope>
    <source>
        <strain evidence="15">JP 163 A</strain>
    </source>
</reference>
<evidence type="ECO:0000256" key="11">
    <source>
        <dbReference type="ARBA" id="ARBA00023273"/>
    </source>
</evidence>
<feature type="coiled-coil region" evidence="13">
    <location>
        <begin position="260"/>
        <end position="332"/>
    </location>
</feature>
<evidence type="ECO:0000259" key="14">
    <source>
        <dbReference type="Pfam" id="PF13851"/>
    </source>
</evidence>
<dbReference type="InterPro" id="IPR025593">
    <property type="entry name" value="GAS8_dom"/>
</dbReference>
<dbReference type="GO" id="GO:0030317">
    <property type="term" value="P:flagellated sperm motility"/>
    <property type="evidence" value="ECO:0007669"/>
    <property type="project" value="TreeGrafter"/>
</dbReference>
<dbReference type="STRING" id="8083.ENSXMAP00000039736"/>
<dbReference type="GO" id="GO:0005874">
    <property type="term" value="C:microtubule"/>
    <property type="evidence" value="ECO:0007669"/>
    <property type="project" value="UniProtKB-KW"/>
</dbReference>
<evidence type="ECO:0000256" key="9">
    <source>
        <dbReference type="ARBA" id="ARBA00023069"/>
    </source>
</evidence>
<dbReference type="GO" id="GO:0031267">
    <property type="term" value="F:small GTPase binding"/>
    <property type="evidence" value="ECO:0007669"/>
    <property type="project" value="InterPro"/>
</dbReference>